<dbReference type="PANTHER" id="PTHR10174:SF224">
    <property type="entry name" value="RETINOL-BINDING PROTEIN PINTA"/>
    <property type="match status" value="1"/>
</dbReference>
<sequence length="389" mass="43532">MRRPLPFGGGGGTWVRLASLDRSPGWSSSGPPPGFSVETGNCCDEDEDALSRCLSHCLSPHGPHGLTMVAPPCAEAFQMPVGWRATADQRKKVLAHLGTDEERLDADARSLRAWFNMQPHLPFLPESELVMLKAYLLNCKNSMEKSKKGLDNYFTARTVHYDFFGSYNINEEELVKCTRTITLSLAKDLTPDLTRVIVANLSGDDQSEEDFARMCRLNLLKADTAMRMDTNLGIELVVDLSYFTPNHAKQTLLNFGLLKTYFACIMGALPTRMKKLHLVNAPPFYAASFNLIQMLLKDKIKERVIMHPNLKSLYSYVSPRYLPKELGGDLPSCDETEALFRPVFAGFEDHYALQRTLKVDESRRPGGPSQMHAEANFGCEGSFRKLALD</sequence>
<feature type="domain" description="CRAL-TRIO" evidence="1">
    <location>
        <begin position="151"/>
        <end position="334"/>
    </location>
</feature>
<dbReference type="InterPro" id="IPR036865">
    <property type="entry name" value="CRAL-TRIO_dom_sf"/>
</dbReference>
<dbReference type="Pfam" id="PF00650">
    <property type="entry name" value="CRAL_TRIO"/>
    <property type="match status" value="1"/>
</dbReference>
<dbReference type="RefSeq" id="XP_034247769.1">
    <property type="nucleotide sequence ID" value="XM_034391878.1"/>
</dbReference>
<dbReference type="OrthoDB" id="6668876at2759"/>
<dbReference type="InterPro" id="IPR036273">
    <property type="entry name" value="CRAL/TRIO_N_dom_sf"/>
</dbReference>
<reference evidence="3" key="1">
    <citation type="submission" date="2025-08" db="UniProtKB">
        <authorList>
            <consortium name="RefSeq"/>
        </authorList>
    </citation>
    <scope>IDENTIFICATION</scope>
    <source>
        <tissue evidence="3">Total insect</tissue>
    </source>
</reference>
<dbReference type="CDD" id="cd00170">
    <property type="entry name" value="SEC14"/>
    <property type="match status" value="1"/>
</dbReference>
<dbReference type="Proteomes" id="UP000515158">
    <property type="component" value="Unplaced"/>
</dbReference>
<dbReference type="SUPFAM" id="SSF52087">
    <property type="entry name" value="CRAL/TRIO domain"/>
    <property type="match status" value="1"/>
</dbReference>
<organism evidence="3">
    <name type="scientific">Thrips palmi</name>
    <name type="common">Melon thrips</name>
    <dbReference type="NCBI Taxonomy" id="161013"/>
    <lineage>
        <taxon>Eukaryota</taxon>
        <taxon>Metazoa</taxon>
        <taxon>Ecdysozoa</taxon>
        <taxon>Arthropoda</taxon>
        <taxon>Hexapoda</taxon>
        <taxon>Insecta</taxon>
        <taxon>Pterygota</taxon>
        <taxon>Neoptera</taxon>
        <taxon>Paraneoptera</taxon>
        <taxon>Thysanoptera</taxon>
        <taxon>Terebrantia</taxon>
        <taxon>Thripoidea</taxon>
        <taxon>Thripidae</taxon>
        <taxon>Thrips</taxon>
    </lineage>
</organism>
<dbReference type="KEGG" id="tpal:117649271"/>
<accession>A0A6P8ZRK6</accession>
<evidence type="ECO:0000259" key="1">
    <source>
        <dbReference type="PROSITE" id="PS50191"/>
    </source>
</evidence>
<dbReference type="PRINTS" id="PR00180">
    <property type="entry name" value="CRETINALDHBP"/>
</dbReference>
<protein>
    <submittedName>
        <fullName evidence="3">Clavesin-1-like</fullName>
    </submittedName>
</protein>
<dbReference type="AlphaFoldDB" id="A0A6P8ZRK6"/>
<gene>
    <name evidence="3" type="primary">LOC117649271</name>
</gene>
<keyword evidence="2" id="KW-1185">Reference proteome</keyword>
<name>A0A6P8ZRK6_THRPL</name>
<dbReference type="PANTHER" id="PTHR10174">
    <property type="entry name" value="ALPHA-TOCOPHEROL TRANSFER PROTEIN-RELATED"/>
    <property type="match status" value="1"/>
</dbReference>
<dbReference type="GO" id="GO:1902936">
    <property type="term" value="F:phosphatidylinositol bisphosphate binding"/>
    <property type="evidence" value="ECO:0007669"/>
    <property type="project" value="TreeGrafter"/>
</dbReference>
<dbReference type="PROSITE" id="PS50191">
    <property type="entry name" value="CRAL_TRIO"/>
    <property type="match status" value="1"/>
</dbReference>
<dbReference type="GO" id="GO:0016020">
    <property type="term" value="C:membrane"/>
    <property type="evidence" value="ECO:0007669"/>
    <property type="project" value="TreeGrafter"/>
</dbReference>
<dbReference type="InterPro" id="IPR001251">
    <property type="entry name" value="CRAL-TRIO_dom"/>
</dbReference>
<dbReference type="InParanoid" id="A0A6P8ZRK6"/>
<dbReference type="Gene3D" id="3.40.525.10">
    <property type="entry name" value="CRAL-TRIO lipid binding domain"/>
    <property type="match status" value="1"/>
</dbReference>
<evidence type="ECO:0000313" key="2">
    <source>
        <dbReference type="Proteomes" id="UP000515158"/>
    </source>
</evidence>
<evidence type="ECO:0000313" key="3">
    <source>
        <dbReference type="RefSeq" id="XP_034247769.1"/>
    </source>
</evidence>
<proteinExistence type="predicted"/>
<dbReference type="SUPFAM" id="SSF46938">
    <property type="entry name" value="CRAL/TRIO N-terminal domain"/>
    <property type="match status" value="1"/>
</dbReference>
<dbReference type="GeneID" id="117649271"/>